<protein>
    <submittedName>
        <fullName evidence="2">Uncharacterized protein</fullName>
    </submittedName>
</protein>
<name>A0A8H8DMC5_9FUNG</name>
<evidence type="ECO:0000256" key="1">
    <source>
        <dbReference type="SAM" id="MobiDB-lite"/>
    </source>
</evidence>
<dbReference type="EMBL" id="JAEFCI010000368">
    <property type="protein sequence ID" value="KAG5463596.1"/>
    <property type="molecule type" value="Genomic_DNA"/>
</dbReference>
<feature type="region of interest" description="Disordered" evidence="1">
    <location>
        <begin position="1"/>
        <end position="102"/>
    </location>
</feature>
<sequence>CRPLHRDNGSRTGPALSGERALGRREPDQEGRVRTRGPAPADVPGRDAGQDGEVRKPSGAPDERCPVAPAKLQLRLQRPRSGFQSDGRLVGLSRETGGEGGG</sequence>
<reference evidence="2 3" key="1">
    <citation type="journal article" name="Sci. Rep.">
        <title>Genome-scale phylogenetic analyses confirm Olpidium as the closest living zoosporic fungus to the non-flagellated, terrestrial fungi.</title>
        <authorList>
            <person name="Chang Y."/>
            <person name="Rochon D."/>
            <person name="Sekimoto S."/>
            <person name="Wang Y."/>
            <person name="Chovatia M."/>
            <person name="Sandor L."/>
            <person name="Salamov A."/>
            <person name="Grigoriev I.V."/>
            <person name="Stajich J.E."/>
            <person name="Spatafora J.W."/>
        </authorList>
    </citation>
    <scope>NUCLEOTIDE SEQUENCE [LARGE SCALE GENOMIC DNA]</scope>
    <source>
        <strain evidence="2">S191</strain>
    </source>
</reference>
<dbReference type="Proteomes" id="UP000673691">
    <property type="component" value="Unassembled WGS sequence"/>
</dbReference>
<comment type="caution">
    <text evidence="2">The sequence shown here is derived from an EMBL/GenBank/DDBJ whole genome shotgun (WGS) entry which is preliminary data.</text>
</comment>
<proteinExistence type="predicted"/>
<feature type="non-terminal residue" evidence="2">
    <location>
        <position position="1"/>
    </location>
</feature>
<feature type="compositionally biased region" description="Basic and acidic residues" evidence="1">
    <location>
        <begin position="21"/>
        <end position="33"/>
    </location>
</feature>
<evidence type="ECO:0000313" key="2">
    <source>
        <dbReference type="EMBL" id="KAG5463596.1"/>
    </source>
</evidence>
<organism evidence="2 3">
    <name type="scientific">Olpidium bornovanus</name>
    <dbReference type="NCBI Taxonomy" id="278681"/>
    <lineage>
        <taxon>Eukaryota</taxon>
        <taxon>Fungi</taxon>
        <taxon>Fungi incertae sedis</taxon>
        <taxon>Olpidiomycota</taxon>
        <taxon>Olpidiomycotina</taxon>
        <taxon>Olpidiomycetes</taxon>
        <taxon>Olpidiales</taxon>
        <taxon>Olpidiaceae</taxon>
        <taxon>Olpidium</taxon>
    </lineage>
</organism>
<keyword evidence="3" id="KW-1185">Reference proteome</keyword>
<evidence type="ECO:0000313" key="3">
    <source>
        <dbReference type="Proteomes" id="UP000673691"/>
    </source>
</evidence>
<dbReference type="AlphaFoldDB" id="A0A8H8DMC5"/>
<gene>
    <name evidence="2" type="ORF">BJ554DRAFT_6173</name>
</gene>
<feature type="compositionally biased region" description="Basic and acidic residues" evidence="1">
    <location>
        <begin position="44"/>
        <end position="65"/>
    </location>
</feature>
<accession>A0A8H8DMC5</accession>